<dbReference type="PROSITE" id="PS00189">
    <property type="entry name" value="LIPOYL"/>
    <property type="match status" value="1"/>
</dbReference>
<dbReference type="InterPro" id="IPR036625">
    <property type="entry name" value="E3-bd_dom_sf"/>
</dbReference>
<feature type="compositionally biased region" description="Basic and acidic residues" evidence="11">
    <location>
        <begin position="143"/>
        <end position="165"/>
    </location>
</feature>
<evidence type="ECO:0000259" key="12">
    <source>
        <dbReference type="PROSITE" id="PS50968"/>
    </source>
</evidence>
<dbReference type="InterPro" id="IPR001078">
    <property type="entry name" value="2-oxoacid_DH_actylTfrase"/>
</dbReference>
<dbReference type="FunFam" id="3.30.559.10:FF:000004">
    <property type="entry name" value="Acetyltransferase component of pyruvate dehydrogenase complex"/>
    <property type="match status" value="1"/>
</dbReference>
<dbReference type="Pfam" id="PF00364">
    <property type="entry name" value="Biotin_lipoyl"/>
    <property type="match status" value="1"/>
</dbReference>
<dbReference type="PANTHER" id="PTHR43178">
    <property type="entry name" value="DIHYDROLIPOAMIDE ACETYLTRANSFERASE COMPONENT OF PYRUVATE DEHYDROGENASE COMPLEX"/>
    <property type="match status" value="1"/>
</dbReference>
<dbReference type="AlphaFoldDB" id="A0A0L8V9W4"/>
<keyword evidence="10" id="KW-0175">Coiled coil</keyword>
<dbReference type="PANTHER" id="PTHR43178:SF2">
    <property type="entry name" value="DIHYDROLIPOYLLYSINE-RESIDUE ACETYLTRANSFERASE COMPONENT OF PYRUVATE DEHYDROGENASE COMPLEX"/>
    <property type="match status" value="1"/>
</dbReference>
<proteinExistence type="inferred from homology"/>
<dbReference type="STRING" id="1409788.NC99_19380"/>
<dbReference type="SUPFAM" id="SSF51230">
    <property type="entry name" value="Single hybrid motif"/>
    <property type="match status" value="1"/>
</dbReference>
<gene>
    <name evidence="14" type="ORF">NC99_19380</name>
</gene>
<dbReference type="InterPro" id="IPR023213">
    <property type="entry name" value="CAT-like_dom_sf"/>
</dbReference>
<dbReference type="RefSeq" id="WP_053182469.1">
    <property type="nucleotide sequence ID" value="NZ_LGIA01000147.1"/>
</dbReference>
<keyword evidence="15" id="KW-1185">Reference proteome</keyword>
<reference evidence="15" key="1">
    <citation type="submission" date="2015-07" db="EMBL/GenBank/DDBJ databases">
        <title>Genome sequencing of Sunxiuqinia dokdonensis strain SK.</title>
        <authorList>
            <person name="Ahn S."/>
            <person name="Kim B.-C."/>
        </authorList>
    </citation>
    <scope>NUCLEOTIDE SEQUENCE [LARGE SCALE GENOMIC DNA]</scope>
    <source>
        <strain evidence="15">SK</strain>
    </source>
</reference>
<comment type="subunit">
    <text evidence="3">Forms a 24-polypeptide structural core with octahedral symmetry.</text>
</comment>
<comment type="similarity">
    <text evidence="2 9">Belongs to the 2-oxoacid dehydrogenase family.</text>
</comment>
<dbReference type="InterPro" id="IPR003016">
    <property type="entry name" value="2-oxoA_DH_lipoyl-BS"/>
</dbReference>
<evidence type="ECO:0000259" key="13">
    <source>
        <dbReference type="PROSITE" id="PS51826"/>
    </source>
</evidence>
<evidence type="ECO:0000256" key="6">
    <source>
        <dbReference type="ARBA" id="ARBA00023315"/>
    </source>
</evidence>
<dbReference type="EMBL" id="LGIA01000147">
    <property type="protein sequence ID" value="KOH45246.1"/>
    <property type="molecule type" value="Genomic_DNA"/>
</dbReference>
<feature type="region of interest" description="Disordered" evidence="11">
    <location>
        <begin position="77"/>
        <end position="233"/>
    </location>
</feature>
<dbReference type="SUPFAM" id="SSF47005">
    <property type="entry name" value="Peripheral subunit-binding domain of 2-oxo acid dehydrogenase complex"/>
    <property type="match status" value="1"/>
</dbReference>
<feature type="domain" description="Peripheral subunit-binding (PSBD)" evidence="13">
    <location>
        <begin position="168"/>
        <end position="205"/>
    </location>
</feature>
<dbReference type="SUPFAM" id="SSF52777">
    <property type="entry name" value="CoA-dependent acyltransferases"/>
    <property type="match status" value="1"/>
</dbReference>
<keyword evidence="6 9" id="KW-0012">Acyltransferase</keyword>
<evidence type="ECO:0000256" key="3">
    <source>
        <dbReference type="ARBA" id="ARBA00011484"/>
    </source>
</evidence>
<keyword evidence="4 9" id="KW-0808">Transferase</keyword>
<dbReference type="Pfam" id="PF00198">
    <property type="entry name" value="2-oxoacid_dh"/>
    <property type="match status" value="1"/>
</dbReference>
<dbReference type="PATRIC" id="fig|1409788.3.peg.2008"/>
<dbReference type="CDD" id="cd06849">
    <property type="entry name" value="lipoyl_domain"/>
    <property type="match status" value="1"/>
</dbReference>
<feature type="compositionally biased region" description="Basic and acidic residues" evidence="11">
    <location>
        <begin position="99"/>
        <end position="117"/>
    </location>
</feature>
<feature type="compositionally biased region" description="Acidic residues" evidence="11">
    <location>
        <begin position="118"/>
        <end position="142"/>
    </location>
</feature>
<dbReference type="PROSITE" id="PS51826">
    <property type="entry name" value="PSBD"/>
    <property type="match status" value="1"/>
</dbReference>
<dbReference type="InterPro" id="IPR050743">
    <property type="entry name" value="2-oxoacid_DH_E2_comp"/>
</dbReference>
<dbReference type="InterPro" id="IPR004167">
    <property type="entry name" value="PSBD"/>
</dbReference>
<dbReference type="Gene3D" id="3.30.559.10">
    <property type="entry name" value="Chloramphenicol acetyltransferase-like domain"/>
    <property type="match status" value="1"/>
</dbReference>
<comment type="caution">
    <text evidence="14">The sequence shown here is derived from an EMBL/GenBank/DDBJ whole genome shotgun (WGS) entry which is preliminary data.</text>
</comment>
<comment type="cofactor">
    <cofactor evidence="1 9">
        <name>(R)-lipoate</name>
        <dbReference type="ChEBI" id="CHEBI:83088"/>
    </cofactor>
</comment>
<feature type="domain" description="Lipoyl-binding" evidence="12">
    <location>
        <begin position="2"/>
        <end position="77"/>
    </location>
</feature>
<dbReference type="Proteomes" id="UP000036958">
    <property type="component" value="Unassembled WGS sequence"/>
</dbReference>
<feature type="compositionally biased region" description="Basic and acidic residues" evidence="11">
    <location>
        <begin position="196"/>
        <end position="232"/>
    </location>
</feature>
<evidence type="ECO:0000256" key="8">
    <source>
        <dbReference type="ARBA" id="ARBA00048370"/>
    </source>
</evidence>
<dbReference type="GO" id="GO:0006086">
    <property type="term" value="P:pyruvate decarboxylation to acetyl-CoA"/>
    <property type="evidence" value="ECO:0007669"/>
    <property type="project" value="TreeGrafter"/>
</dbReference>
<dbReference type="PROSITE" id="PS50968">
    <property type="entry name" value="BIOTINYL_LIPOYL"/>
    <property type="match status" value="1"/>
</dbReference>
<feature type="compositionally biased region" description="Acidic residues" evidence="11">
    <location>
        <begin position="85"/>
        <end position="98"/>
    </location>
</feature>
<dbReference type="InterPro" id="IPR000089">
    <property type="entry name" value="Biotin_lipoyl"/>
</dbReference>
<evidence type="ECO:0000256" key="4">
    <source>
        <dbReference type="ARBA" id="ARBA00022679"/>
    </source>
</evidence>
<organism evidence="14 15">
    <name type="scientific">Sunxiuqinia dokdonensis</name>
    <dbReference type="NCBI Taxonomy" id="1409788"/>
    <lineage>
        <taxon>Bacteria</taxon>
        <taxon>Pseudomonadati</taxon>
        <taxon>Bacteroidota</taxon>
        <taxon>Bacteroidia</taxon>
        <taxon>Marinilabiliales</taxon>
        <taxon>Prolixibacteraceae</taxon>
        <taxon>Sunxiuqinia</taxon>
    </lineage>
</organism>
<evidence type="ECO:0000256" key="7">
    <source>
        <dbReference type="ARBA" id="ARBA00025211"/>
    </source>
</evidence>
<dbReference type="Gene3D" id="4.10.320.10">
    <property type="entry name" value="E3-binding domain"/>
    <property type="match status" value="1"/>
</dbReference>
<evidence type="ECO:0000313" key="15">
    <source>
        <dbReference type="Proteomes" id="UP000036958"/>
    </source>
</evidence>
<dbReference type="OrthoDB" id="9805770at2"/>
<dbReference type="GO" id="GO:0004742">
    <property type="term" value="F:dihydrolipoyllysine-residue acetyltransferase activity"/>
    <property type="evidence" value="ECO:0007669"/>
    <property type="project" value="UniProtKB-EC"/>
</dbReference>
<dbReference type="InterPro" id="IPR011053">
    <property type="entry name" value="Single_hybrid_motif"/>
</dbReference>
<dbReference type="Gene3D" id="2.40.50.100">
    <property type="match status" value="1"/>
</dbReference>
<dbReference type="Pfam" id="PF02817">
    <property type="entry name" value="E3_binding"/>
    <property type="match status" value="1"/>
</dbReference>
<evidence type="ECO:0000256" key="5">
    <source>
        <dbReference type="ARBA" id="ARBA00022823"/>
    </source>
</evidence>
<feature type="coiled-coil region" evidence="10">
    <location>
        <begin position="349"/>
        <end position="376"/>
    </location>
</feature>
<dbReference type="GO" id="GO:0005737">
    <property type="term" value="C:cytoplasm"/>
    <property type="evidence" value="ECO:0007669"/>
    <property type="project" value="TreeGrafter"/>
</dbReference>
<name>A0A0L8V9W4_9BACT</name>
<evidence type="ECO:0000256" key="2">
    <source>
        <dbReference type="ARBA" id="ARBA00007317"/>
    </source>
</evidence>
<comment type="catalytic activity">
    <reaction evidence="8">
        <text>N(6)-[(R)-dihydrolipoyl]-L-lysyl-[protein] + acetyl-CoA = N(6)-[(R)-S(8)-acetyldihydrolipoyl]-L-lysyl-[protein] + CoA</text>
        <dbReference type="Rhea" id="RHEA:17017"/>
        <dbReference type="Rhea" id="RHEA-COMP:10475"/>
        <dbReference type="Rhea" id="RHEA-COMP:10478"/>
        <dbReference type="ChEBI" id="CHEBI:57287"/>
        <dbReference type="ChEBI" id="CHEBI:57288"/>
        <dbReference type="ChEBI" id="CHEBI:83100"/>
        <dbReference type="ChEBI" id="CHEBI:83111"/>
        <dbReference type="EC" id="2.3.1.12"/>
    </reaction>
</comment>
<accession>A0A0L8V9W4</accession>
<comment type="function">
    <text evidence="7">The pyruvate dehydrogenase complex catalyzes the overall conversion of pyruvate to acetyl-CoA and CO(2). It contains multiple copies of three enzymatic components: pyruvate dehydrogenase (E1), dihydrolipoamide acetyltransferase (E2) and lipoamide dehydrogenase (E3).</text>
</comment>
<keyword evidence="5 9" id="KW-0450">Lipoyl</keyword>
<evidence type="ECO:0000256" key="1">
    <source>
        <dbReference type="ARBA" id="ARBA00001938"/>
    </source>
</evidence>
<evidence type="ECO:0000313" key="14">
    <source>
        <dbReference type="EMBL" id="KOH45246.1"/>
    </source>
</evidence>
<dbReference type="GO" id="GO:0031405">
    <property type="term" value="F:lipoic acid binding"/>
    <property type="evidence" value="ECO:0007669"/>
    <property type="project" value="TreeGrafter"/>
</dbReference>
<protein>
    <recommendedName>
        <fullName evidence="9">Dihydrolipoamide acetyltransferase component of pyruvate dehydrogenase complex</fullName>
        <ecNumber evidence="9">2.3.1.-</ecNumber>
    </recommendedName>
</protein>
<evidence type="ECO:0000256" key="11">
    <source>
        <dbReference type="SAM" id="MobiDB-lite"/>
    </source>
</evidence>
<dbReference type="EC" id="2.3.1.-" evidence="9"/>
<evidence type="ECO:0000256" key="9">
    <source>
        <dbReference type="RuleBase" id="RU003423"/>
    </source>
</evidence>
<evidence type="ECO:0000256" key="10">
    <source>
        <dbReference type="SAM" id="Coils"/>
    </source>
</evidence>
<sequence length="467" mass="51572">MKKEIKIPEIAESVETGLVAGILVSVGDKVDEDQGLVEIETDKATTDIPSPYAGVVDEIKVSEGDEVKVNQVIMIIETEGKGEENGDEDADEKDDEQASDDKKSKKEKSKSTKKEEQVGDSEEEGQDSEEDDDDDEQEESSEESEKSDESQEEDESKKKEKKDSADLPASPSVRRLAREKGVDLSQVEGTGPGERITAEDVKKHAEQAEAGESDKKSDKKKETKDDGKKSPDFAKWGLISVEPMSRIRKLTATNVQSAWQTIPHVTQFDEADITNLENFRQKNKEKVAKTGGKLTVTALLLKIVGFALQKYPQFNASLDTENDQIIYKHYYHVGVAVDTAQGLLVPVVRDVNKKSLTELSAELDELAEKARDKKISSDEMQGGSFTISNLGGIGGTGFTPIVYAPQVAILGVARSKYQQVLVDDEFQKRMVIPLSLSYDHRVIDGADGARFLRWICQVIEDPYAILQ</sequence>